<dbReference type="GeneID" id="113519578"/>
<dbReference type="InterPro" id="IPR020901">
    <property type="entry name" value="Prtase_inh_Kunz-CS"/>
</dbReference>
<evidence type="ECO:0000259" key="7">
    <source>
        <dbReference type="PROSITE" id="PS50279"/>
    </source>
</evidence>
<dbReference type="GO" id="GO:0005615">
    <property type="term" value="C:extracellular space"/>
    <property type="evidence" value="ECO:0007669"/>
    <property type="project" value="TreeGrafter"/>
</dbReference>
<dbReference type="PANTHER" id="PTHR47247:SF1">
    <property type="entry name" value="KUNITZ-TYPE PROTEASE INHIBITOR 2"/>
    <property type="match status" value="1"/>
</dbReference>
<proteinExistence type="inferred from homology"/>
<evidence type="ECO:0000256" key="5">
    <source>
        <dbReference type="ARBA" id="ARBA00093388"/>
    </source>
</evidence>
<dbReference type="KEGG" id="gmw:113519578"/>
<evidence type="ECO:0000256" key="4">
    <source>
        <dbReference type="ARBA" id="ARBA00049646"/>
    </source>
</evidence>
<evidence type="ECO:0000256" key="3">
    <source>
        <dbReference type="ARBA" id="ARBA00023157"/>
    </source>
</evidence>
<evidence type="ECO:0000256" key="2">
    <source>
        <dbReference type="ARBA" id="ARBA00022900"/>
    </source>
</evidence>
<dbReference type="PROSITE" id="PS50279">
    <property type="entry name" value="BPTI_KUNITZ_2"/>
    <property type="match status" value="1"/>
</dbReference>
<dbReference type="RefSeq" id="XP_026760491.2">
    <property type="nucleotide sequence ID" value="XM_026904690.3"/>
</dbReference>
<keyword evidence="6" id="KW-0732">Signal</keyword>
<organism evidence="8 9">
    <name type="scientific">Galleria mellonella</name>
    <name type="common">Greater wax moth</name>
    <dbReference type="NCBI Taxonomy" id="7137"/>
    <lineage>
        <taxon>Eukaryota</taxon>
        <taxon>Metazoa</taxon>
        <taxon>Ecdysozoa</taxon>
        <taxon>Arthropoda</taxon>
        <taxon>Hexapoda</taxon>
        <taxon>Insecta</taxon>
        <taxon>Pterygota</taxon>
        <taxon>Neoptera</taxon>
        <taxon>Endopterygota</taxon>
        <taxon>Lepidoptera</taxon>
        <taxon>Glossata</taxon>
        <taxon>Ditrysia</taxon>
        <taxon>Pyraloidea</taxon>
        <taxon>Pyralidae</taxon>
        <taxon>Galleriinae</taxon>
        <taxon>Galleria</taxon>
    </lineage>
</organism>
<keyword evidence="8" id="KW-1185">Reference proteome</keyword>
<evidence type="ECO:0000256" key="6">
    <source>
        <dbReference type="SAM" id="SignalP"/>
    </source>
</evidence>
<evidence type="ECO:0000313" key="8">
    <source>
        <dbReference type="Proteomes" id="UP001652740"/>
    </source>
</evidence>
<dbReference type="PANTHER" id="PTHR47247">
    <property type="entry name" value="KUNITZ-TYPE PROTEASE INHIBITOR 2"/>
    <property type="match status" value="1"/>
</dbReference>
<dbReference type="InParanoid" id="A0A6J1WWF1"/>
<comment type="similarity">
    <text evidence="4">Belongs to the venom Kunitz-type family. 01 (intermediate) subfamily.</text>
</comment>
<dbReference type="Pfam" id="PF00014">
    <property type="entry name" value="Kunitz_BPTI"/>
    <property type="match status" value="1"/>
</dbReference>
<dbReference type="FunCoup" id="A0A6J1WWF1">
    <property type="interactions" value="44"/>
</dbReference>
<keyword evidence="2" id="KW-0722">Serine protease inhibitor</keyword>
<feature type="domain" description="BPTI/Kunitz inhibitor" evidence="7">
    <location>
        <begin position="25"/>
        <end position="74"/>
    </location>
</feature>
<comment type="function">
    <text evidence="5">Serine protease inhibitor that inhibits trypsin at a molar ratio of 1:1.</text>
</comment>
<gene>
    <name evidence="9" type="primary">LOC113519578</name>
</gene>
<name>A0A6J1WWF1_GALME</name>
<keyword evidence="3" id="KW-1015">Disulfide bond</keyword>
<keyword evidence="1" id="KW-0646">Protease inhibitor</keyword>
<feature type="signal peptide" evidence="6">
    <location>
        <begin position="1"/>
        <end position="20"/>
    </location>
</feature>
<dbReference type="PROSITE" id="PS00280">
    <property type="entry name" value="BPTI_KUNITZ_1"/>
    <property type="match status" value="1"/>
</dbReference>
<accession>A0A6J1WWF1</accession>
<dbReference type="PRINTS" id="PR00759">
    <property type="entry name" value="BASICPTASE"/>
</dbReference>
<sequence length="75" mass="8058">MYKLVSFLLTFFVVCNICYGDDDTCCLPLVTGPCKAAIKRYGYVEGQGCIEFTYGGCDGNANNFKTLSSCIAACG</sequence>
<dbReference type="InterPro" id="IPR036880">
    <property type="entry name" value="Kunitz_BPTI_sf"/>
</dbReference>
<dbReference type="SMART" id="SM00131">
    <property type="entry name" value="KU"/>
    <property type="match status" value="1"/>
</dbReference>
<evidence type="ECO:0000313" key="9">
    <source>
        <dbReference type="RefSeq" id="XP_026760491.2"/>
    </source>
</evidence>
<dbReference type="SUPFAM" id="SSF57362">
    <property type="entry name" value="BPTI-like"/>
    <property type="match status" value="1"/>
</dbReference>
<dbReference type="InterPro" id="IPR002223">
    <property type="entry name" value="Kunitz_BPTI"/>
</dbReference>
<dbReference type="Proteomes" id="UP001652740">
    <property type="component" value="Unplaced"/>
</dbReference>
<dbReference type="GO" id="GO:0004867">
    <property type="term" value="F:serine-type endopeptidase inhibitor activity"/>
    <property type="evidence" value="ECO:0007669"/>
    <property type="project" value="UniProtKB-KW"/>
</dbReference>
<dbReference type="Gene3D" id="4.10.410.10">
    <property type="entry name" value="Pancreatic trypsin inhibitor Kunitz domain"/>
    <property type="match status" value="1"/>
</dbReference>
<reference evidence="9" key="1">
    <citation type="submission" date="2025-08" db="UniProtKB">
        <authorList>
            <consortium name="RefSeq"/>
        </authorList>
    </citation>
    <scope>IDENTIFICATION</scope>
    <source>
        <tissue evidence="9">Whole larvae</tissue>
    </source>
</reference>
<evidence type="ECO:0000256" key="1">
    <source>
        <dbReference type="ARBA" id="ARBA00022690"/>
    </source>
</evidence>
<protein>
    <submittedName>
        <fullName evidence="9">Trypsin inhibitor-like isoform X1</fullName>
    </submittedName>
</protein>
<dbReference type="CDD" id="cd00109">
    <property type="entry name" value="Kunitz-type"/>
    <property type="match status" value="1"/>
</dbReference>
<dbReference type="AlphaFoldDB" id="A0A6J1WWF1"/>
<feature type="chain" id="PRO_5045546603" evidence="6">
    <location>
        <begin position="21"/>
        <end position="75"/>
    </location>
</feature>